<protein>
    <recommendedName>
        <fullName evidence="9">Nanos-type domain-containing protein</fullName>
    </recommendedName>
</protein>
<dbReference type="InterPro" id="IPR008705">
    <property type="entry name" value="Nanos/Xcar2"/>
</dbReference>
<keyword evidence="7 8" id="KW-0694">RNA-binding</keyword>
<evidence type="ECO:0000313" key="11">
    <source>
        <dbReference type="Proteomes" id="UP001479290"/>
    </source>
</evidence>
<dbReference type="GO" id="GO:0005737">
    <property type="term" value="C:cytoplasm"/>
    <property type="evidence" value="ECO:0007669"/>
    <property type="project" value="UniProtKB-SubCell"/>
</dbReference>
<keyword evidence="11" id="KW-1185">Reference proteome</keyword>
<feature type="domain" description="Nanos-type" evidence="9">
    <location>
        <begin position="83"/>
        <end position="137"/>
    </location>
</feature>
<evidence type="ECO:0000256" key="2">
    <source>
        <dbReference type="ARBA" id="ARBA00022490"/>
    </source>
</evidence>
<keyword evidence="4 8" id="KW-0863">Zinc-finger</keyword>
<keyword evidence="2" id="KW-0963">Cytoplasm</keyword>
<proteinExistence type="inferred from homology"/>
<comment type="subcellular location">
    <subcellularLocation>
        <location evidence="1">Cytoplasm</location>
    </subcellularLocation>
</comment>
<dbReference type="EMBL" id="JAWDJR010000005">
    <property type="protein sequence ID" value="KAK9974328.1"/>
    <property type="molecule type" value="Genomic_DNA"/>
</dbReference>
<keyword evidence="6 8" id="KW-0810">Translation regulation</keyword>
<reference evidence="10 11" key="1">
    <citation type="submission" date="2024-05" db="EMBL/GenBank/DDBJ databases">
        <title>A high-quality chromosomal-level genome assembly of Topmouth culter (Culter alburnus).</title>
        <authorList>
            <person name="Zhao H."/>
        </authorList>
    </citation>
    <scope>NUCLEOTIDE SEQUENCE [LARGE SCALE GENOMIC DNA]</scope>
    <source>
        <strain evidence="10">CATC2023</strain>
        <tissue evidence="10">Muscle</tissue>
    </source>
</reference>
<evidence type="ECO:0000256" key="6">
    <source>
        <dbReference type="ARBA" id="ARBA00022845"/>
    </source>
</evidence>
<dbReference type="AlphaFoldDB" id="A0AAW2AML3"/>
<dbReference type="GO" id="GO:0006417">
    <property type="term" value="P:regulation of translation"/>
    <property type="evidence" value="ECO:0007669"/>
    <property type="project" value="UniProtKB-UniRule"/>
</dbReference>
<name>A0AAW2AML3_CULAL</name>
<evidence type="ECO:0000313" key="10">
    <source>
        <dbReference type="EMBL" id="KAK9974328.1"/>
    </source>
</evidence>
<gene>
    <name evidence="10" type="ORF">ABG768_022431</name>
</gene>
<evidence type="ECO:0000259" key="9">
    <source>
        <dbReference type="PROSITE" id="PS51522"/>
    </source>
</evidence>
<dbReference type="PANTHER" id="PTHR12887">
    <property type="entry name" value="NANOS PROTEIN"/>
    <property type="match status" value="1"/>
</dbReference>
<comment type="similarity">
    <text evidence="8">Belongs to the nanos family.</text>
</comment>
<dbReference type="Proteomes" id="UP001479290">
    <property type="component" value="Unassembled WGS sequence"/>
</dbReference>
<dbReference type="Gene3D" id="4.10.60.30">
    <property type="entry name" value="Nanos, RNA-binding domain"/>
    <property type="match status" value="1"/>
</dbReference>
<keyword evidence="3" id="KW-0479">Metal-binding</keyword>
<dbReference type="InterPro" id="IPR024161">
    <property type="entry name" value="Znf_nanos-typ"/>
</dbReference>
<accession>A0AAW2AML3</accession>
<comment type="caution">
    <text evidence="10">The sequence shown here is derived from an EMBL/GenBank/DDBJ whole genome shotgun (WGS) entry which is preliminary data.</text>
</comment>
<dbReference type="InterPro" id="IPR038129">
    <property type="entry name" value="Nanos_sf"/>
</dbReference>
<dbReference type="PROSITE" id="PS51522">
    <property type="entry name" value="ZF_NANOS"/>
    <property type="match status" value="1"/>
</dbReference>
<keyword evidence="5" id="KW-0862">Zinc</keyword>
<dbReference type="GO" id="GO:0003723">
    <property type="term" value="F:RNA binding"/>
    <property type="evidence" value="ECO:0007669"/>
    <property type="project" value="UniProtKB-UniRule"/>
</dbReference>
<evidence type="ECO:0000256" key="3">
    <source>
        <dbReference type="ARBA" id="ARBA00022723"/>
    </source>
</evidence>
<evidence type="ECO:0000256" key="7">
    <source>
        <dbReference type="ARBA" id="ARBA00022884"/>
    </source>
</evidence>
<dbReference type="Pfam" id="PF05741">
    <property type="entry name" value="zf-nanos"/>
    <property type="match status" value="1"/>
</dbReference>
<evidence type="ECO:0000256" key="4">
    <source>
        <dbReference type="ARBA" id="ARBA00022771"/>
    </source>
</evidence>
<evidence type="ECO:0000256" key="1">
    <source>
        <dbReference type="ARBA" id="ARBA00004496"/>
    </source>
</evidence>
<evidence type="ECO:0000256" key="8">
    <source>
        <dbReference type="PROSITE-ProRule" id="PRU00855"/>
    </source>
</evidence>
<organism evidence="10 11">
    <name type="scientific">Culter alburnus</name>
    <name type="common">Topmouth culter</name>
    <dbReference type="NCBI Taxonomy" id="194366"/>
    <lineage>
        <taxon>Eukaryota</taxon>
        <taxon>Metazoa</taxon>
        <taxon>Chordata</taxon>
        <taxon>Craniata</taxon>
        <taxon>Vertebrata</taxon>
        <taxon>Euteleostomi</taxon>
        <taxon>Actinopterygii</taxon>
        <taxon>Neopterygii</taxon>
        <taxon>Teleostei</taxon>
        <taxon>Ostariophysi</taxon>
        <taxon>Cypriniformes</taxon>
        <taxon>Xenocyprididae</taxon>
        <taxon>Xenocypridinae</taxon>
        <taxon>Culter</taxon>
    </lineage>
</organism>
<evidence type="ECO:0000256" key="5">
    <source>
        <dbReference type="ARBA" id="ARBA00022833"/>
    </source>
</evidence>
<dbReference type="GO" id="GO:0008270">
    <property type="term" value="F:zinc ion binding"/>
    <property type="evidence" value="ECO:0007669"/>
    <property type="project" value="UniProtKB-KW"/>
</dbReference>
<sequence length="145" mass="16579">MMQSSSPTDLRKTIPAADDFLMWRDYMNLGRTLSQLLEEHRDERQAVTARVPPAERFITRTGSTCSTSSTNVSSSSRDQRRDTCGFCLQNGESEEVYMSHRLKARDGRILCPILRSYVCPFCSATGDWAHTRQYCPRRASKTSRM</sequence>